<proteinExistence type="predicted"/>
<evidence type="ECO:0000256" key="1">
    <source>
        <dbReference type="SAM" id="MobiDB-lite"/>
    </source>
</evidence>
<feature type="compositionally biased region" description="Basic residues" evidence="1">
    <location>
        <begin position="234"/>
        <end position="244"/>
    </location>
</feature>
<keyword evidence="2" id="KW-0472">Membrane</keyword>
<protein>
    <submittedName>
        <fullName evidence="3">Uncharacterized protein</fullName>
    </submittedName>
</protein>
<name>A0A6C0BZW5_9ZZZZ</name>
<reference evidence="3" key="1">
    <citation type="journal article" date="2020" name="Nature">
        <title>Giant virus diversity and host interactions through global metagenomics.</title>
        <authorList>
            <person name="Schulz F."/>
            <person name="Roux S."/>
            <person name="Paez-Espino D."/>
            <person name="Jungbluth S."/>
            <person name="Walsh D.A."/>
            <person name="Denef V.J."/>
            <person name="McMahon K.D."/>
            <person name="Konstantinidis K.T."/>
            <person name="Eloe-Fadrosh E.A."/>
            <person name="Kyrpides N.C."/>
            <person name="Woyke T."/>
        </authorList>
    </citation>
    <scope>NUCLEOTIDE SEQUENCE</scope>
    <source>
        <strain evidence="3">GVMAG-M-3300020182-33</strain>
    </source>
</reference>
<sequence length="652" mass="72765">MGSELADNAFNTFCKRATAKGVEAAIDIESGLGDVFENAAYKEQSQIRGALNRLGTTLRANGSGTVSLGRTADNAGSELSDVADIFAGLLDAESDLGKAVIKAGLKDDIVALRMNVIKKCEADQEYILGFMRRFIQDGGSRATKADLNVWKKELDKLHADMAFARKNTGADIRTVEEMMKNPNKSYSDGSMIDRMRSNRKAVNWNCKYSRFLEEGEMHASRLYNAAQFIAGKRRASPREYHRRTSSRENNSRHLYSGASPCLDSSGVLRFSESQTGVGLKYFAPSWLRYQGGDMEVEVSARWFRRAKNKEIQPAIDAMTGDRPMFMNREIDKKAQKLWEQSEETPPNAETLFADLKYPDGLITKPGNIRVNDELYYKISKQYEESAQELSRMLFDAPTRQLEEQLARETAEDVEEEATDVLRKIGRAAKKAGSGGLDFFRSSFLPTLTWVIKVGWPFFMAYEVFLSMAHQKSGCFLEYVTKDNDAIGNSVKICHDATWGHGPFAFWPNEAIKVNCQSCEQIYDEEIKPKWDPTQIPINLKNNGCTDITNPTSKPCRSPEYSTGYNYRWSESSWFDCLFNTLGAFANDAAHCVSCLTKVAALVFSGGLASVFGIIIVLCIVWVIMWIYRNFFAGITSSGGGSAINLTSSGQIS</sequence>
<feature type="region of interest" description="Disordered" evidence="1">
    <location>
        <begin position="234"/>
        <end position="256"/>
    </location>
</feature>
<evidence type="ECO:0000256" key="2">
    <source>
        <dbReference type="SAM" id="Phobius"/>
    </source>
</evidence>
<keyword evidence="2" id="KW-1133">Transmembrane helix</keyword>
<dbReference type="EMBL" id="MN739301">
    <property type="protein sequence ID" value="QHS97632.1"/>
    <property type="molecule type" value="Genomic_DNA"/>
</dbReference>
<feature type="transmembrane region" description="Helical" evidence="2">
    <location>
        <begin position="598"/>
        <end position="627"/>
    </location>
</feature>
<evidence type="ECO:0000313" key="3">
    <source>
        <dbReference type="EMBL" id="QHS97632.1"/>
    </source>
</evidence>
<keyword evidence="2" id="KW-0812">Transmembrane</keyword>
<dbReference type="AlphaFoldDB" id="A0A6C0BZW5"/>
<accession>A0A6C0BZW5</accession>
<organism evidence="3">
    <name type="scientific">viral metagenome</name>
    <dbReference type="NCBI Taxonomy" id="1070528"/>
    <lineage>
        <taxon>unclassified sequences</taxon>
        <taxon>metagenomes</taxon>
        <taxon>organismal metagenomes</taxon>
    </lineage>
</organism>